<name>A0A2X2Z2I8_CHRJE</name>
<dbReference type="EMBL" id="FNEG01000001">
    <property type="protein sequence ID" value="SDI31374.1"/>
    <property type="molecule type" value="Genomic_DNA"/>
</dbReference>
<protein>
    <recommendedName>
        <fullName evidence="3">SbsA Ig-like domain-containing protein</fullName>
    </recommendedName>
</protein>
<sequence length="433" mass="49775">MKAKSIKRILPALAVLAFFNCSNAQKIISTDINNFWVAYDSIQKNKSHKSEILETLFLTKKTDGLKAFMEIKKFGKEDYLNAIEKYPNFWNSIRPNTFIDAKKIKTINTAFKKLGKLYPNNSKGNIYYTIGALKSGGTTHKENLLLGVEKITGNQNTIVSEFENENLRKMFLFTNPSQLEQVTVHEFIHTFQKDGEINILSKAIKEGSCDFIAELALNKKFTAHYLDYGFKNYEKVRSDFKGDMFSKKLENWFYNGNAKNPDLGYFVGYVISKRYYENSADKKAAIKNIIELDFNSEGDVRQFLAASDYFEDKKSAEQILSEYKDHQPQLTKIIEFENGSQNVNVDTKKIQIVFSKPMNEKVSINFSKNGKEHFPLKNIVGLNESKTILTLETADLNSDTEYDFYITDRTTKSEDGYPFATGEYKISFKTEKK</sequence>
<dbReference type="OrthoDB" id="6402335at2"/>
<evidence type="ECO:0000313" key="6">
    <source>
        <dbReference type="Proteomes" id="UP000199426"/>
    </source>
</evidence>
<evidence type="ECO:0000259" key="3">
    <source>
        <dbReference type="Pfam" id="PF13205"/>
    </source>
</evidence>
<reference evidence="4 6" key="1">
    <citation type="submission" date="2016-10" db="EMBL/GenBank/DDBJ databases">
        <authorList>
            <person name="Varghese N."/>
            <person name="Submissions S."/>
        </authorList>
    </citation>
    <scope>NUCLEOTIDE SEQUENCE [LARGE SCALE GENOMIC DNA]</scope>
    <source>
        <strain evidence="4 6">DSM 19299</strain>
    </source>
</reference>
<dbReference type="AlphaFoldDB" id="A0A2X2Z2I8"/>
<feature type="chain" id="PRO_5016781444" description="SbsA Ig-like domain-containing protein" evidence="2">
    <location>
        <begin position="25"/>
        <end position="433"/>
    </location>
</feature>
<dbReference type="InterPro" id="IPR032812">
    <property type="entry name" value="SbsA_Ig"/>
</dbReference>
<gene>
    <name evidence="5" type="ORF">NCTC13492_02578</name>
    <name evidence="4" type="ORF">SAMN05421542_0804</name>
</gene>
<accession>A0A2X2Z2I8</accession>
<dbReference type="RefSeq" id="WP_089733768.1">
    <property type="nucleotide sequence ID" value="NZ_FNEG01000001.1"/>
</dbReference>
<keyword evidence="1 2" id="KW-0732">Signal</keyword>
<reference evidence="5 7" key="2">
    <citation type="submission" date="2018-06" db="EMBL/GenBank/DDBJ databases">
        <authorList>
            <consortium name="Pathogen Informatics"/>
            <person name="Doyle S."/>
        </authorList>
    </citation>
    <scope>NUCLEOTIDE SEQUENCE [LARGE SCALE GENOMIC DNA]</scope>
    <source>
        <strain evidence="5 7">NCTC13492</strain>
    </source>
</reference>
<dbReference type="STRING" id="445960.SAMN05421542_0804"/>
<dbReference type="Proteomes" id="UP000199426">
    <property type="component" value="Unassembled WGS sequence"/>
</dbReference>
<keyword evidence="6" id="KW-1185">Reference proteome</keyword>
<proteinExistence type="predicted"/>
<dbReference type="Pfam" id="PF13205">
    <property type="entry name" value="Big_5"/>
    <property type="match status" value="1"/>
</dbReference>
<dbReference type="EMBL" id="UAWB01000005">
    <property type="protein sequence ID" value="SQB44750.1"/>
    <property type="molecule type" value="Genomic_DNA"/>
</dbReference>
<evidence type="ECO:0000313" key="5">
    <source>
        <dbReference type="EMBL" id="SQB44750.1"/>
    </source>
</evidence>
<evidence type="ECO:0000313" key="7">
    <source>
        <dbReference type="Proteomes" id="UP000251670"/>
    </source>
</evidence>
<evidence type="ECO:0000313" key="4">
    <source>
        <dbReference type="EMBL" id="SDI31374.1"/>
    </source>
</evidence>
<feature type="domain" description="SbsA Ig-like" evidence="3">
    <location>
        <begin position="336"/>
        <end position="430"/>
    </location>
</feature>
<evidence type="ECO:0000256" key="2">
    <source>
        <dbReference type="SAM" id="SignalP"/>
    </source>
</evidence>
<organism evidence="5 7">
    <name type="scientific">Chryseobacterium jejuense</name>
    <dbReference type="NCBI Taxonomy" id="445960"/>
    <lineage>
        <taxon>Bacteria</taxon>
        <taxon>Pseudomonadati</taxon>
        <taxon>Bacteroidota</taxon>
        <taxon>Flavobacteriia</taxon>
        <taxon>Flavobacteriales</taxon>
        <taxon>Weeksellaceae</taxon>
        <taxon>Chryseobacterium group</taxon>
        <taxon>Chryseobacterium</taxon>
    </lineage>
</organism>
<dbReference type="Proteomes" id="UP000251670">
    <property type="component" value="Unassembled WGS sequence"/>
</dbReference>
<feature type="signal peptide" evidence="2">
    <location>
        <begin position="1"/>
        <end position="24"/>
    </location>
</feature>
<evidence type="ECO:0000256" key="1">
    <source>
        <dbReference type="ARBA" id="ARBA00022729"/>
    </source>
</evidence>